<dbReference type="EMBL" id="JACHNH010000001">
    <property type="protein sequence ID" value="MBB4764733.1"/>
    <property type="molecule type" value="Genomic_DNA"/>
</dbReference>
<sequence length="195" mass="20408">MRSFVSRPLAAPLATLLGGALVLGGCSASDPAPPAPVTKPSASAAPAVRLATPAKINGLPRTEEAKRLKGPESMTESFKRSVLRPTDSVAAVYLNPKDLSEMVEVSAAAGQVATPDVALRLLTQNLAVQLEDVRPIDLGVAGAVGRCGVDRANRPLVITMCHWAEPGSVGSINIWSSKDRRDDFADIRALIRPPA</sequence>
<feature type="compositionally biased region" description="Basic and acidic residues" evidence="1">
    <location>
        <begin position="61"/>
        <end position="70"/>
    </location>
</feature>
<evidence type="ECO:0000256" key="2">
    <source>
        <dbReference type="SAM" id="SignalP"/>
    </source>
</evidence>
<feature type="chain" id="PRO_5031441144" description="Lipoprotein" evidence="2">
    <location>
        <begin position="29"/>
        <end position="195"/>
    </location>
</feature>
<dbReference type="PROSITE" id="PS51257">
    <property type="entry name" value="PROKAR_LIPOPROTEIN"/>
    <property type="match status" value="1"/>
</dbReference>
<dbReference type="AlphaFoldDB" id="A0A7W7I1W5"/>
<keyword evidence="2" id="KW-0732">Signal</keyword>
<feature type="signal peptide" evidence="2">
    <location>
        <begin position="1"/>
        <end position="28"/>
    </location>
</feature>
<accession>A0A7W7I1W5</accession>
<proteinExistence type="predicted"/>
<dbReference type="RefSeq" id="WP_184995890.1">
    <property type="nucleotide sequence ID" value="NZ_BOMK01000003.1"/>
</dbReference>
<protein>
    <recommendedName>
        <fullName evidence="5">Lipoprotein</fullName>
    </recommendedName>
</protein>
<reference evidence="3 4" key="1">
    <citation type="submission" date="2020-08" db="EMBL/GenBank/DDBJ databases">
        <title>Sequencing the genomes of 1000 actinobacteria strains.</title>
        <authorList>
            <person name="Klenk H.-P."/>
        </authorList>
    </citation>
    <scope>NUCLEOTIDE SEQUENCE [LARGE SCALE GENOMIC DNA]</scope>
    <source>
        <strain evidence="3 4">DSM 43149</strain>
    </source>
</reference>
<dbReference type="Proteomes" id="UP000578112">
    <property type="component" value="Unassembled WGS sequence"/>
</dbReference>
<organism evidence="3 4">
    <name type="scientific">Actinoplanes digitatis</name>
    <dbReference type="NCBI Taxonomy" id="1868"/>
    <lineage>
        <taxon>Bacteria</taxon>
        <taxon>Bacillati</taxon>
        <taxon>Actinomycetota</taxon>
        <taxon>Actinomycetes</taxon>
        <taxon>Micromonosporales</taxon>
        <taxon>Micromonosporaceae</taxon>
        <taxon>Actinoplanes</taxon>
    </lineage>
</organism>
<keyword evidence="4" id="KW-1185">Reference proteome</keyword>
<comment type="caution">
    <text evidence="3">The sequence shown here is derived from an EMBL/GenBank/DDBJ whole genome shotgun (WGS) entry which is preliminary data.</text>
</comment>
<feature type="region of interest" description="Disordered" evidence="1">
    <location>
        <begin position="53"/>
        <end position="78"/>
    </location>
</feature>
<evidence type="ECO:0000313" key="3">
    <source>
        <dbReference type="EMBL" id="MBB4764733.1"/>
    </source>
</evidence>
<evidence type="ECO:0008006" key="5">
    <source>
        <dbReference type="Google" id="ProtNLM"/>
    </source>
</evidence>
<gene>
    <name evidence="3" type="ORF">BJ971_005289</name>
</gene>
<evidence type="ECO:0000313" key="4">
    <source>
        <dbReference type="Proteomes" id="UP000578112"/>
    </source>
</evidence>
<name>A0A7W7I1W5_9ACTN</name>
<evidence type="ECO:0000256" key="1">
    <source>
        <dbReference type="SAM" id="MobiDB-lite"/>
    </source>
</evidence>